<accession>A0A9X9LYU7</accession>
<feature type="compositionally biased region" description="Low complexity" evidence="1">
    <location>
        <begin position="107"/>
        <end position="161"/>
    </location>
</feature>
<feature type="region of interest" description="Disordered" evidence="1">
    <location>
        <begin position="32"/>
        <end position="168"/>
    </location>
</feature>
<dbReference type="AlphaFoldDB" id="A0A9X9LYU7"/>
<protein>
    <submittedName>
        <fullName evidence="2">Uncharacterized protein</fullName>
    </submittedName>
</protein>
<evidence type="ECO:0000313" key="3">
    <source>
        <dbReference type="Proteomes" id="UP000269945"/>
    </source>
</evidence>
<sequence>MSCSLHRLSTSCSRSEISPGFSDLKSYSARARSAMVPGPRRAAPDSLCREPEARPRGPRCRPRPGARNGAQKTARSPAPRPAGRALRAAELAAPTALLGRRSRRRLGAGPAASHVPSCANPRPRAARQARVSDGRAAAPAGRAHSAAATAPSRPAPRRQAPGKGFHSETLCGNCLGS</sequence>
<comment type="caution">
    <text evidence="2">The sequence shown here is derived from an EMBL/GenBank/DDBJ whole genome shotgun (WGS) entry which is preliminary data.</text>
</comment>
<name>A0A9X9LYU7_GULGU</name>
<gene>
    <name evidence="2" type="ORF">BN2614_LOCUS1</name>
</gene>
<evidence type="ECO:0000256" key="1">
    <source>
        <dbReference type="SAM" id="MobiDB-lite"/>
    </source>
</evidence>
<feature type="compositionally biased region" description="Low complexity" evidence="1">
    <location>
        <begin position="74"/>
        <end position="99"/>
    </location>
</feature>
<organism evidence="2 3">
    <name type="scientific">Gulo gulo</name>
    <name type="common">Wolverine</name>
    <name type="synonym">Gluton</name>
    <dbReference type="NCBI Taxonomy" id="48420"/>
    <lineage>
        <taxon>Eukaryota</taxon>
        <taxon>Metazoa</taxon>
        <taxon>Chordata</taxon>
        <taxon>Craniata</taxon>
        <taxon>Vertebrata</taxon>
        <taxon>Euteleostomi</taxon>
        <taxon>Mammalia</taxon>
        <taxon>Eutheria</taxon>
        <taxon>Laurasiatheria</taxon>
        <taxon>Carnivora</taxon>
        <taxon>Caniformia</taxon>
        <taxon>Musteloidea</taxon>
        <taxon>Mustelidae</taxon>
        <taxon>Guloninae</taxon>
        <taxon>Gulo</taxon>
    </lineage>
</organism>
<dbReference type="Proteomes" id="UP000269945">
    <property type="component" value="Unassembled WGS sequence"/>
</dbReference>
<keyword evidence="3" id="KW-1185">Reference proteome</keyword>
<evidence type="ECO:0000313" key="2">
    <source>
        <dbReference type="EMBL" id="VCX03387.1"/>
    </source>
</evidence>
<dbReference type="EMBL" id="CYRY02029208">
    <property type="protein sequence ID" value="VCX03387.1"/>
    <property type="molecule type" value="Genomic_DNA"/>
</dbReference>
<reference evidence="2 3" key="1">
    <citation type="submission" date="2018-10" db="EMBL/GenBank/DDBJ databases">
        <authorList>
            <person name="Ekblom R."/>
            <person name="Jareborg N."/>
        </authorList>
    </citation>
    <scope>NUCLEOTIDE SEQUENCE [LARGE SCALE GENOMIC DNA]</scope>
    <source>
        <tissue evidence="2">Muscle</tissue>
    </source>
</reference>
<proteinExistence type="predicted"/>